<keyword evidence="3" id="KW-1185">Reference proteome</keyword>
<feature type="transmembrane region" description="Helical" evidence="1">
    <location>
        <begin position="47"/>
        <end position="68"/>
    </location>
</feature>
<proteinExistence type="predicted"/>
<evidence type="ECO:0000313" key="3">
    <source>
        <dbReference type="Proteomes" id="UP001596060"/>
    </source>
</evidence>
<name>A0ABW0P7H1_9HYPH</name>
<gene>
    <name evidence="2" type="ORF">ACFPN9_22970</name>
</gene>
<accession>A0ABW0P7H1</accession>
<keyword evidence="1" id="KW-0472">Membrane</keyword>
<evidence type="ECO:0000313" key="2">
    <source>
        <dbReference type="EMBL" id="MFC5508108.1"/>
    </source>
</evidence>
<dbReference type="Proteomes" id="UP001596060">
    <property type="component" value="Unassembled WGS sequence"/>
</dbReference>
<reference evidence="3" key="1">
    <citation type="journal article" date="2019" name="Int. J. Syst. Evol. Microbiol.">
        <title>The Global Catalogue of Microorganisms (GCM) 10K type strain sequencing project: providing services to taxonomists for standard genome sequencing and annotation.</title>
        <authorList>
            <consortium name="The Broad Institute Genomics Platform"/>
            <consortium name="The Broad Institute Genome Sequencing Center for Infectious Disease"/>
            <person name="Wu L."/>
            <person name="Ma J."/>
        </authorList>
    </citation>
    <scope>NUCLEOTIDE SEQUENCE [LARGE SCALE GENOMIC DNA]</scope>
    <source>
        <strain evidence="3">CCUG 43117</strain>
    </source>
</reference>
<protein>
    <recommendedName>
        <fullName evidence="4">Major facilitator superfamily (MFS) profile domain-containing protein</fullName>
    </recommendedName>
</protein>
<feature type="transmembrane region" description="Helical" evidence="1">
    <location>
        <begin position="75"/>
        <end position="96"/>
    </location>
</feature>
<evidence type="ECO:0000256" key="1">
    <source>
        <dbReference type="SAM" id="Phobius"/>
    </source>
</evidence>
<sequence length="140" mass="14291">MIVLMLMAVALIAGLSVLAYTLAVYALPFMLGVEATKWAYASGSGLIGAGLIGLVADAAAYGLLIVLFMTARPPILRLAVAFVFAAPAAVAGFALVHGITREAVPSEVWRMIFCLVGGGVTGLSALVRLAGTASPSRRGD</sequence>
<keyword evidence="1" id="KW-1133">Transmembrane helix</keyword>
<evidence type="ECO:0008006" key="4">
    <source>
        <dbReference type="Google" id="ProtNLM"/>
    </source>
</evidence>
<feature type="transmembrane region" description="Helical" evidence="1">
    <location>
        <begin position="108"/>
        <end position="130"/>
    </location>
</feature>
<dbReference type="EMBL" id="JBHSLU010000082">
    <property type="protein sequence ID" value="MFC5508108.1"/>
    <property type="molecule type" value="Genomic_DNA"/>
</dbReference>
<dbReference type="RefSeq" id="WP_377817666.1">
    <property type="nucleotide sequence ID" value="NZ_JBHSLU010000082.1"/>
</dbReference>
<organism evidence="2 3">
    <name type="scientific">Bosea massiliensis</name>
    <dbReference type="NCBI Taxonomy" id="151419"/>
    <lineage>
        <taxon>Bacteria</taxon>
        <taxon>Pseudomonadati</taxon>
        <taxon>Pseudomonadota</taxon>
        <taxon>Alphaproteobacteria</taxon>
        <taxon>Hyphomicrobiales</taxon>
        <taxon>Boseaceae</taxon>
        <taxon>Bosea</taxon>
    </lineage>
</organism>
<keyword evidence="1" id="KW-0812">Transmembrane</keyword>
<comment type="caution">
    <text evidence="2">The sequence shown here is derived from an EMBL/GenBank/DDBJ whole genome shotgun (WGS) entry which is preliminary data.</text>
</comment>